<dbReference type="CDD" id="cd05399">
    <property type="entry name" value="NT_Rel-Spo_like"/>
    <property type="match status" value="1"/>
</dbReference>
<dbReference type="Pfam" id="PF04607">
    <property type="entry name" value="RelA_SpoT"/>
    <property type="match status" value="1"/>
</dbReference>
<evidence type="ECO:0000256" key="2">
    <source>
        <dbReference type="ARBA" id="ARBA00013251"/>
    </source>
</evidence>
<dbReference type="SUPFAM" id="SSF55021">
    <property type="entry name" value="ACT-like"/>
    <property type="match status" value="1"/>
</dbReference>
<dbReference type="InterPro" id="IPR012676">
    <property type="entry name" value="TGS-like"/>
</dbReference>
<dbReference type="Gene3D" id="3.10.20.30">
    <property type="match status" value="1"/>
</dbReference>
<evidence type="ECO:0000259" key="5">
    <source>
        <dbReference type="PROSITE" id="PS51671"/>
    </source>
</evidence>
<dbReference type="FunFam" id="3.10.20.30:FF:000002">
    <property type="entry name" value="GTP pyrophosphokinase (RelA/SpoT)"/>
    <property type="match status" value="1"/>
</dbReference>
<dbReference type="PANTHER" id="PTHR21262:SF31">
    <property type="entry name" value="GTP PYROPHOSPHOKINASE"/>
    <property type="match status" value="1"/>
</dbReference>
<feature type="domain" description="ACT" evidence="5">
    <location>
        <begin position="699"/>
        <end position="771"/>
    </location>
</feature>
<dbReference type="Pfam" id="PF13291">
    <property type="entry name" value="ACT_4"/>
    <property type="match status" value="1"/>
</dbReference>
<feature type="domain" description="HD" evidence="6">
    <location>
        <begin position="55"/>
        <end position="154"/>
    </location>
</feature>
<dbReference type="InterPro" id="IPR004095">
    <property type="entry name" value="TGS"/>
</dbReference>
<dbReference type="Gene3D" id="1.10.3210.10">
    <property type="entry name" value="Hypothetical protein af1432"/>
    <property type="match status" value="1"/>
</dbReference>
<dbReference type="NCBIfam" id="TIGR00691">
    <property type="entry name" value="spoT_relA"/>
    <property type="match status" value="1"/>
</dbReference>
<dbReference type="Pfam" id="PF13328">
    <property type="entry name" value="HD_4"/>
    <property type="match status" value="1"/>
</dbReference>
<dbReference type="RefSeq" id="WP_102892725.1">
    <property type="nucleotide sequence ID" value="NZ_NBZD01000004.1"/>
</dbReference>
<dbReference type="AlphaFoldDB" id="A0A2J8B013"/>
<dbReference type="EMBL" id="NBZD01000004">
    <property type="protein sequence ID" value="PNH18100.1"/>
    <property type="molecule type" value="Genomic_DNA"/>
</dbReference>
<dbReference type="InterPro" id="IPR004811">
    <property type="entry name" value="RelA/Spo_fam"/>
</dbReference>
<reference evidence="9" key="1">
    <citation type="submission" date="2017-04" db="EMBL/GenBank/DDBJ databases">
        <authorList>
            <person name="Bumgarner R.E."/>
            <person name="Fredricks D.N."/>
            <person name="Srinivasan S."/>
        </authorList>
    </citation>
    <scope>NUCLEOTIDE SEQUENCE [LARGE SCALE GENOMIC DNA]</scope>
    <source>
        <strain evidence="9">KA00405</strain>
    </source>
</reference>
<dbReference type="Proteomes" id="UP000236394">
    <property type="component" value="Unassembled WGS sequence"/>
</dbReference>
<dbReference type="InterPro" id="IPR033655">
    <property type="entry name" value="TGS_RelA/SpoT"/>
</dbReference>
<dbReference type="SUPFAM" id="SSF109604">
    <property type="entry name" value="HD-domain/PDEase-like"/>
    <property type="match status" value="1"/>
</dbReference>
<feature type="domain" description="TGS" evidence="7">
    <location>
        <begin position="402"/>
        <end position="463"/>
    </location>
</feature>
<evidence type="ECO:0000256" key="3">
    <source>
        <dbReference type="ARBA" id="ARBA00048244"/>
    </source>
</evidence>
<dbReference type="GO" id="GO:0005886">
    <property type="term" value="C:plasma membrane"/>
    <property type="evidence" value="ECO:0007669"/>
    <property type="project" value="TreeGrafter"/>
</dbReference>
<accession>A0A2J8B013</accession>
<sequence>MVNASERAAIENDFKSFLHQYELYSNTTDNSKLEKAFEYAFQAHIDQRRQTGEPYITHPLTVATILLELEVDQATLVAALLHDTVEDTGTTLEDIADRFGDDVAALVDGVTKLEKIRFSSKEELQAENFRKMFLAMAKDIRVVLIKLADRLHNMRTLKTMREDKQKRIAQETLDIYAPLAHRLGIYKWKWELEDLCLRYLDRTAYYELVGAIAQRREERERYLQEIIIDLQKTVAEMGINAEIEGRPKHFYSIYRKMEKKHKSLDQIFDLFACRVIVDTVVDCYTVLGLVHDRFRPIPGRFKDYIATPKPNMYQSLHTTVFGPKGVPFEIQIRTFEMHRVAEYGIAAHYRYKEGKTGPARPGSKESANDTKLAWLRQLLDWQKDMKDAGEFMEGLRNGLIEDEVFVFTPRGDVICLPIGATPIDFAYNIHSGIGNRMYGARINSRIAPIDTELKNGDIVEILTSDKVHGPSRDWLNVVRSSSARSKINQWFKKEMRDENVQQGKAIFERELKKTGFTSHQLMKHEFIDTMLQKNHFNALDDMFAAIGFGGFSATKAIPKLRDEYIRSLPPDERLKYGYRVNSNGQVVPDQVSATISEAQVTSNNKDVKHKRKLNDLGIIVKGMDNCLVHLSRCCNPVVGDAIIGYITRGKGVAVHRRICPNISKLLSNACLNSIEAERASRLIECSWSNDETAGTYTVNVKILARDRSHLLSDITCAIAEEKVEIVGGSLSAVKDVTATLFFSLEVKDAIQCDRVFGRIKAIRDVMEIHRI</sequence>
<dbReference type="SMART" id="SM00954">
    <property type="entry name" value="RelA_SpoT"/>
    <property type="match status" value="1"/>
</dbReference>
<comment type="caution">
    <text evidence="8">The sequence shown here is derived from an EMBL/GenBank/DDBJ whole genome shotgun (WGS) entry which is preliminary data.</text>
</comment>
<dbReference type="InterPro" id="IPR012675">
    <property type="entry name" value="Beta-grasp_dom_sf"/>
</dbReference>
<dbReference type="Gene3D" id="3.30.70.260">
    <property type="match status" value="1"/>
</dbReference>
<protein>
    <recommendedName>
        <fullName evidence="2">GTP diphosphokinase</fullName>
        <ecNumber evidence="2">2.7.6.5</ecNumber>
    </recommendedName>
</protein>
<dbReference type="SUPFAM" id="SSF81271">
    <property type="entry name" value="TGS-like"/>
    <property type="match status" value="1"/>
</dbReference>
<dbReference type="FunFam" id="1.10.3210.10:FF:000001">
    <property type="entry name" value="GTP pyrophosphokinase RelA"/>
    <property type="match status" value="1"/>
</dbReference>
<proteinExistence type="inferred from homology"/>
<comment type="catalytic activity">
    <reaction evidence="3">
        <text>GTP + ATP = guanosine 3'-diphosphate 5'-triphosphate + AMP</text>
        <dbReference type="Rhea" id="RHEA:22088"/>
        <dbReference type="ChEBI" id="CHEBI:30616"/>
        <dbReference type="ChEBI" id="CHEBI:37565"/>
        <dbReference type="ChEBI" id="CHEBI:142410"/>
        <dbReference type="ChEBI" id="CHEBI:456215"/>
        <dbReference type="EC" id="2.7.6.5"/>
    </reaction>
</comment>
<dbReference type="InterPro" id="IPR045600">
    <property type="entry name" value="RelA/SpoT_AH_RIS"/>
</dbReference>
<dbReference type="GO" id="GO:0015970">
    <property type="term" value="P:guanosine tetraphosphate biosynthetic process"/>
    <property type="evidence" value="ECO:0007669"/>
    <property type="project" value="UniProtKB-UniPathway"/>
</dbReference>
<comment type="function">
    <text evidence="4">In eubacteria ppGpp (guanosine 3'-diphosphate 5'-diphosphate) is a mediator of the stringent response that coordinates a variety of cellular activities in response to changes in nutritional abundance.</text>
</comment>
<dbReference type="InterPro" id="IPR045865">
    <property type="entry name" value="ACT-like_dom_sf"/>
</dbReference>
<dbReference type="SMART" id="SM00471">
    <property type="entry name" value="HDc"/>
    <property type="match status" value="1"/>
</dbReference>
<dbReference type="InterPro" id="IPR043519">
    <property type="entry name" value="NT_sf"/>
</dbReference>
<dbReference type="Pfam" id="PF02824">
    <property type="entry name" value="TGS"/>
    <property type="match status" value="1"/>
</dbReference>
<evidence type="ECO:0000256" key="4">
    <source>
        <dbReference type="RuleBase" id="RU003847"/>
    </source>
</evidence>
<organism evidence="8 9">
    <name type="scientific">Mageeibacillus indolicus</name>
    <dbReference type="NCBI Taxonomy" id="884684"/>
    <lineage>
        <taxon>Bacteria</taxon>
        <taxon>Bacillati</taxon>
        <taxon>Bacillota</taxon>
        <taxon>Clostridia</taxon>
        <taxon>Eubacteriales</taxon>
        <taxon>Oscillospiraceae</taxon>
        <taxon>Mageeibacillus</taxon>
    </lineage>
</organism>
<dbReference type="PROSITE" id="PS51831">
    <property type="entry name" value="HD"/>
    <property type="match status" value="1"/>
</dbReference>
<evidence type="ECO:0000313" key="8">
    <source>
        <dbReference type="EMBL" id="PNH18100.1"/>
    </source>
</evidence>
<evidence type="ECO:0000313" key="9">
    <source>
        <dbReference type="Proteomes" id="UP000236394"/>
    </source>
</evidence>
<comment type="similarity">
    <text evidence="4">Belongs to the relA/spoT family.</text>
</comment>
<dbReference type="PANTHER" id="PTHR21262">
    <property type="entry name" value="GUANOSINE-3',5'-BIS DIPHOSPHATE 3'-PYROPHOSPHOHYDROLASE"/>
    <property type="match status" value="1"/>
</dbReference>
<dbReference type="FunFam" id="3.30.460.10:FF:000001">
    <property type="entry name" value="GTP pyrophosphokinase RelA"/>
    <property type="match status" value="1"/>
</dbReference>
<dbReference type="InterPro" id="IPR007685">
    <property type="entry name" value="RelA_SpoT"/>
</dbReference>
<dbReference type="PROSITE" id="PS51880">
    <property type="entry name" value="TGS"/>
    <property type="match status" value="1"/>
</dbReference>
<dbReference type="CDD" id="cd04876">
    <property type="entry name" value="ACT_RelA-SpoT"/>
    <property type="match status" value="1"/>
</dbReference>
<dbReference type="UniPathway" id="UPA00908">
    <property type="reaction ID" value="UER00884"/>
</dbReference>
<dbReference type="Gene3D" id="3.30.460.10">
    <property type="entry name" value="Beta Polymerase, domain 2"/>
    <property type="match status" value="1"/>
</dbReference>
<dbReference type="SUPFAM" id="SSF81301">
    <property type="entry name" value="Nucleotidyltransferase"/>
    <property type="match status" value="1"/>
</dbReference>
<evidence type="ECO:0000259" key="6">
    <source>
        <dbReference type="PROSITE" id="PS51831"/>
    </source>
</evidence>
<name>A0A2J8B013_9FIRM</name>
<dbReference type="InterPro" id="IPR003607">
    <property type="entry name" value="HD/PDEase_dom"/>
</dbReference>
<evidence type="ECO:0000256" key="1">
    <source>
        <dbReference type="ARBA" id="ARBA00004976"/>
    </source>
</evidence>
<dbReference type="GO" id="GO:0008728">
    <property type="term" value="F:GTP diphosphokinase activity"/>
    <property type="evidence" value="ECO:0007669"/>
    <property type="project" value="UniProtKB-EC"/>
</dbReference>
<dbReference type="InterPro" id="IPR006674">
    <property type="entry name" value="HD_domain"/>
</dbReference>
<dbReference type="Pfam" id="PF19296">
    <property type="entry name" value="RelA_AH_RIS"/>
    <property type="match status" value="1"/>
</dbReference>
<dbReference type="CDD" id="cd01668">
    <property type="entry name" value="TGS_RSH"/>
    <property type="match status" value="1"/>
</dbReference>
<gene>
    <name evidence="8" type="ORF">B7R76_07145</name>
</gene>
<evidence type="ECO:0000259" key="7">
    <source>
        <dbReference type="PROSITE" id="PS51880"/>
    </source>
</evidence>
<dbReference type="EC" id="2.7.6.5" evidence="2"/>
<dbReference type="InterPro" id="IPR002912">
    <property type="entry name" value="ACT_dom"/>
</dbReference>
<dbReference type="PROSITE" id="PS51671">
    <property type="entry name" value="ACT"/>
    <property type="match status" value="1"/>
</dbReference>
<dbReference type="CDD" id="cd00077">
    <property type="entry name" value="HDc"/>
    <property type="match status" value="1"/>
</dbReference>
<comment type="pathway">
    <text evidence="1">Purine metabolism; ppGpp biosynthesis; ppGpp from GTP: step 1/2.</text>
</comment>